<evidence type="ECO:0000256" key="1">
    <source>
        <dbReference type="SAM" id="Phobius"/>
    </source>
</evidence>
<evidence type="ECO:0000313" key="3">
    <source>
        <dbReference type="Proteomes" id="UP000249354"/>
    </source>
</evidence>
<proteinExistence type="predicted"/>
<reference evidence="3" key="1">
    <citation type="submission" date="2018-04" db="EMBL/GenBank/DDBJ databases">
        <authorList>
            <person name="Cornet L."/>
        </authorList>
    </citation>
    <scope>NUCLEOTIDE SEQUENCE [LARGE SCALE GENOMIC DNA]</scope>
</reference>
<evidence type="ECO:0008006" key="4">
    <source>
        <dbReference type="Google" id="ProtNLM"/>
    </source>
</evidence>
<gene>
    <name evidence="2" type="ORF">DCF25_17470</name>
</gene>
<feature type="transmembrane region" description="Helical" evidence="1">
    <location>
        <begin position="53"/>
        <end position="77"/>
    </location>
</feature>
<reference evidence="2 3" key="2">
    <citation type="submission" date="2018-06" db="EMBL/GenBank/DDBJ databases">
        <title>Metagenomic assembly of (sub)arctic Cyanobacteria and their associated microbiome from non-axenic cultures.</title>
        <authorList>
            <person name="Baurain D."/>
        </authorList>
    </citation>
    <scope>NUCLEOTIDE SEQUENCE [LARGE SCALE GENOMIC DNA]</scope>
    <source>
        <strain evidence="2">ULC129bin1</strain>
    </source>
</reference>
<organism evidence="2 3">
    <name type="scientific">Leptolyngbya foveolarum</name>
    <dbReference type="NCBI Taxonomy" id="47253"/>
    <lineage>
        <taxon>Bacteria</taxon>
        <taxon>Bacillati</taxon>
        <taxon>Cyanobacteriota</taxon>
        <taxon>Cyanophyceae</taxon>
        <taxon>Leptolyngbyales</taxon>
        <taxon>Leptolyngbyaceae</taxon>
        <taxon>Leptolyngbya group</taxon>
        <taxon>Leptolyngbya</taxon>
    </lineage>
</organism>
<dbReference type="EMBL" id="QBMC01000146">
    <property type="protein sequence ID" value="PZO12536.1"/>
    <property type="molecule type" value="Genomic_DNA"/>
</dbReference>
<keyword evidence="1" id="KW-0812">Transmembrane</keyword>
<dbReference type="AlphaFoldDB" id="A0A2W4TTY0"/>
<comment type="caution">
    <text evidence="2">The sequence shown here is derived from an EMBL/GenBank/DDBJ whole genome shotgun (WGS) entry which is preliminary data.</text>
</comment>
<keyword evidence="1" id="KW-1133">Transmembrane helix</keyword>
<accession>A0A2W4TTY0</accession>
<sequence length="82" mass="9078">MGVVIVVMVLVLLIPLYTANRSVDIWEKMLSFASIATKTTIAMLALSVWRDDWMIGLVGVLILSVGNAALMLLAHVLRRRNL</sequence>
<name>A0A2W4TTY0_9CYAN</name>
<evidence type="ECO:0000313" key="2">
    <source>
        <dbReference type="EMBL" id="PZO12536.1"/>
    </source>
</evidence>
<dbReference type="Proteomes" id="UP000249354">
    <property type="component" value="Unassembled WGS sequence"/>
</dbReference>
<keyword evidence="1" id="KW-0472">Membrane</keyword>
<protein>
    <recommendedName>
        <fullName evidence="4">Sodium:proton antiporter</fullName>
    </recommendedName>
</protein>